<dbReference type="Pfam" id="PF00512">
    <property type="entry name" value="HisKA"/>
    <property type="match status" value="1"/>
</dbReference>
<dbReference type="Gene3D" id="2.10.70.100">
    <property type="match status" value="1"/>
</dbReference>
<dbReference type="Gene3D" id="3.30.450.20">
    <property type="entry name" value="PAS domain"/>
    <property type="match status" value="3"/>
</dbReference>
<evidence type="ECO:0000259" key="13">
    <source>
        <dbReference type="PROSITE" id="PS50112"/>
    </source>
</evidence>
<dbReference type="Pfam" id="PF02518">
    <property type="entry name" value="HATPase_c"/>
    <property type="match status" value="1"/>
</dbReference>
<dbReference type="InterPro" id="IPR036097">
    <property type="entry name" value="HisK_dim/P_sf"/>
</dbReference>
<dbReference type="InterPro" id="IPR003594">
    <property type="entry name" value="HATPase_dom"/>
</dbReference>
<evidence type="ECO:0000259" key="14">
    <source>
        <dbReference type="PROSITE" id="PS50113"/>
    </source>
</evidence>
<feature type="domain" description="PAS" evidence="13">
    <location>
        <begin position="51"/>
        <end position="121"/>
    </location>
</feature>
<dbReference type="Proteomes" id="UP000051936">
    <property type="component" value="Unassembled WGS sequence"/>
</dbReference>
<dbReference type="InterPro" id="IPR000014">
    <property type="entry name" value="PAS"/>
</dbReference>
<dbReference type="SUPFAM" id="SSF47384">
    <property type="entry name" value="Homodimeric domain of signal transducing histidine kinase"/>
    <property type="match status" value="1"/>
</dbReference>
<keyword evidence="10" id="KW-0175">Coiled coil</keyword>
<evidence type="ECO:0000256" key="8">
    <source>
        <dbReference type="ARBA" id="ARBA00023012"/>
    </source>
</evidence>
<feature type="domain" description="PAC" evidence="14">
    <location>
        <begin position="253"/>
        <end position="305"/>
    </location>
</feature>
<keyword evidence="3 9" id="KW-0597">Phosphoprotein</keyword>
<dbReference type="InterPro" id="IPR003661">
    <property type="entry name" value="HisK_dim/P_dom"/>
</dbReference>
<feature type="coiled-coil region" evidence="10">
    <location>
        <begin position="300"/>
        <end position="341"/>
    </location>
</feature>
<comment type="catalytic activity">
    <reaction evidence="1">
        <text>ATP + protein L-histidine = ADP + protein N-phospho-L-histidine.</text>
        <dbReference type="EC" id="2.7.13.3"/>
    </reaction>
</comment>
<dbReference type="EC" id="2.7.13.3" evidence="2"/>
<dbReference type="SUPFAM" id="SSF55785">
    <property type="entry name" value="PYP-like sensor domain (PAS domain)"/>
    <property type="match status" value="3"/>
</dbReference>
<dbReference type="PRINTS" id="PR00344">
    <property type="entry name" value="BCTRLSENSOR"/>
</dbReference>
<dbReference type="SMART" id="SM00387">
    <property type="entry name" value="HATPase_c"/>
    <property type="match status" value="1"/>
</dbReference>
<dbReference type="STRING" id="989370.AOQ71_34690"/>
<evidence type="ECO:0000259" key="12">
    <source>
        <dbReference type="PROSITE" id="PS50110"/>
    </source>
</evidence>
<evidence type="ECO:0000313" key="16">
    <source>
        <dbReference type="Proteomes" id="UP000051936"/>
    </source>
</evidence>
<dbReference type="EMBL" id="LJYG01000110">
    <property type="protein sequence ID" value="KRQ02378.1"/>
    <property type="molecule type" value="Genomic_DNA"/>
</dbReference>
<evidence type="ECO:0000256" key="7">
    <source>
        <dbReference type="ARBA" id="ARBA00022840"/>
    </source>
</evidence>
<evidence type="ECO:0000256" key="10">
    <source>
        <dbReference type="SAM" id="Coils"/>
    </source>
</evidence>
<dbReference type="InterPro" id="IPR000700">
    <property type="entry name" value="PAS-assoc_C"/>
</dbReference>
<evidence type="ECO:0000256" key="3">
    <source>
        <dbReference type="ARBA" id="ARBA00022553"/>
    </source>
</evidence>
<keyword evidence="8" id="KW-0902">Two-component regulatory system</keyword>
<dbReference type="Pfam" id="PF00989">
    <property type="entry name" value="PAS"/>
    <property type="match status" value="1"/>
</dbReference>
<evidence type="ECO:0000256" key="1">
    <source>
        <dbReference type="ARBA" id="ARBA00000085"/>
    </source>
</evidence>
<keyword evidence="6" id="KW-0418">Kinase</keyword>
<keyword evidence="4" id="KW-0808">Transferase</keyword>
<dbReference type="NCBIfam" id="TIGR00229">
    <property type="entry name" value="sensory_box"/>
    <property type="match status" value="2"/>
</dbReference>
<accession>A0A0R3CXS8</accession>
<dbReference type="InterPro" id="IPR004358">
    <property type="entry name" value="Sig_transdc_His_kin-like_C"/>
</dbReference>
<dbReference type="InterPro" id="IPR035965">
    <property type="entry name" value="PAS-like_dom_sf"/>
</dbReference>
<gene>
    <name evidence="15" type="ORF">AOQ71_34690</name>
</gene>
<dbReference type="PANTHER" id="PTHR43065">
    <property type="entry name" value="SENSOR HISTIDINE KINASE"/>
    <property type="match status" value="1"/>
</dbReference>
<evidence type="ECO:0000256" key="6">
    <source>
        <dbReference type="ARBA" id="ARBA00022777"/>
    </source>
</evidence>
<dbReference type="InterPro" id="IPR013655">
    <property type="entry name" value="PAS_fold_3"/>
</dbReference>
<feature type="domain" description="PAC" evidence="14">
    <location>
        <begin position="2"/>
        <end position="54"/>
    </location>
</feature>
<dbReference type="SMART" id="SM00388">
    <property type="entry name" value="HisKA"/>
    <property type="match status" value="1"/>
</dbReference>
<protein>
    <recommendedName>
        <fullName evidence="2">histidine kinase</fullName>
        <ecNumber evidence="2">2.7.13.3</ecNumber>
    </recommendedName>
</protein>
<dbReference type="Gene3D" id="3.40.50.2300">
    <property type="match status" value="1"/>
</dbReference>
<dbReference type="InterPro" id="IPR011006">
    <property type="entry name" value="CheY-like_superfamily"/>
</dbReference>
<dbReference type="Gene3D" id="3.30.565.10">
    <property type="entry name" value="Histidine kinase-like ATPase, C-terminal domain"/>
    <property type="match status" value="1"/>
</dbReference>
<reference evidence="15 16" key="1">
    <citation type="submission" date="2015-09" db="EMBL/GenBank/DDBJ databases">
        <title>Draft Genome Sequence of Bradyrhizobium manausense Strain BR 3351T, a Novel Symbiotic Nitrogen-Fixing Alphaproteobacterium Isolated from Brazilian Amazon Rain Forest.</title>
        <authorList>
            <person name="De Araujo J.L."/>
            <person name="Zilli J.E."/>
        </authorList>
    </citation>
    <scope>NUCLEOTIDE SEQUENCE [LARGE SCALE GENOMIC DNA]</scope>
    <source>
        <strain evidence="15 16">BR3351</strain>
    </source>
</reference>
<dbReference type="SMART" id="SM00448">
    <property type="entry name" value="REC"/>
    <property type="match status" value="1"/>
</dbReference>
<dbReference type="GO" id="GO:0005524">
    <property type="term" value="F:ATP binding"/>
    <property type="evidence" value="ECO:0007669"/>
    <property type="project" value="UniProtKB-KW"/>
</dbReference>
<dbReference type="CDD" id="cd00130">
    <property type="entry name" value="PAS"/>
    <property type="match status" value="2"/>
</dbReference>
<dbReference type="GO" id="GO:0006355">
    <property type="term" value="P:regulation of DNA-templated transcription"/>
    <property type="evidence" value="ECO:0007669"/>
    <property type="project" value="InterPro"/>
</dbReference>
<dbReference type="GO" id="GO:0000155">
    <property type="term" value="F:phosphorelay sensor kinase activity"/>
    <property type="evidence" value="ECO:0007669"/>
    <property type="project" value="InterPro"/>
</dbReference>
<dbReference type="SMART" id="SM00091">
    <property type="entry name" value="PAS"/>
    <property type="match status" value="2"/>
</dbReference>
<name>A0A0R3CXS8_9BRAD</name>
<evidence type="ECO:0000256" key="2">
    <source>
        <dbReference type="ARBA" id="ARBA00012438"/>
    </source>
</evidence>
<feature type="domain" description="Response regulatory" evidence="12">
    <location>
        <begin position="595"/>
        <end position="707"/>
    </location>
</feature>
<keyword evidence="7" id="KW-0067">ATP-binding</keyword>
<dbReference type="SUPFAM" id="SSF52172">
    <property type="entry name" value="CheY-like"/>
    <property type="match status" value="1"/>
</dbReference>
<evidence type="ECO:0000313" key="15">
    <source>
        <dbReference type="EMBL" id="KRQ02378.1"/>
    </source>
</evidence>
<dbReference type="InterPro" id="IPR001610">
    <property type="entry name" value="PAC"/>
</dbReference>
<evidence type="ECO:0000256" key="4">
    <source>
        <dbReference type="ARBA" id="ARBA00022679"/>
    </source>
</evidence>
<dbReference type="SMART" id="SM00086">
    <property type="entry name" value="PAC"/>
    <property type="match status" value="3"/>
</dbReference>
<comment type="caution">
    <text evidence="15">The sequence shown here is derived from an EMBL/GenBank/DDBJ whole genome shotgun (WGS) entry which is preliminary data.</text>
</comment>
<feature type="modified residue" description="4-aspartylphosphate" evidence="9">
    <location>
        <position position="645"/>
    </location>
</feature>
<evidence type="ECO:0000256" key="5">
    <source>
        <dbReference type="ARBA" id="ARBA00022741"/>
    </source>
</evidence>
<dbReference type="CDD" id="cd00082">
    <property type="entry name" value="HisKA"/>
    <property type="match status" value="1"/>
</dbReference>
<feature type="domain" description="PAC" evidence="14">
    <location>
        <begin position="124"/>
        <end position="176"/>
    </location>
</feature>
<feature type="domain" description="Histidine kinase" evidence="11">
    <location>
        <begin position="350"/>
        <end position="572"/>
    </location>
</feature>
<evidence type="ECO:0000256" key="9">
    <source>
        <dbReference type="PROSITE-ProRule" id="PRU00169"/>
    </source>
</evidence>
<dbReference type="PROSITE" id="PS50110">
    <property type="entry name" value="RESPONSE_REGULATORY"/>
    <property type="match status" value="1"/>
</dbReference>
<dbReference type="Pfam" id="PF13426">
    <property type="entry name" value="PAS_9"/>
    <property type="match status" value="1"/>
</dbReference>
<evidence type="ECO:0000259" key="11">
    <source>
        <dbReference type="PROSITE" id="PS50109"/>
    </source>
</evidence>
<dbReference type="AlphaFoldDB" id="A0A0R3CXS8"/>
<keyword evidence="16" id="KW-1185">Reference proteome</keyword>
<dbReference type="PANTHER" id="PTHR43065:SF49">
    <property type="entry name" value="HISTIDINE KINASE"/>
    <property type="match status" value="1"/>
</dbReference>
<dbReference type="SUPFAM" id="SSF55874">
    <property type="entry name" value="ATPase domain of HSP90 chaperone/DNA topoisomerase II/histidine kinase"/>
    <property type="match status" value="1"/>
</dbReference>
<dbReference type="InterPro" id="IPR013767">
    <property type="entry name" value="PAS_fold"/>
</dbReference>
<dbReference type="Pfam" id="PF00072">
    <property type="entry name" value="Response_reg"/>
    <property type="match status" value="1"/>
</dbReference>
<dbReference type="PROSITE" id="PS50109">
    <property type="entry name" value="HIS_KIN"/>
    <property type="match status" value="1"/>
</dbReference>
<sequence>MREQEVHIERPDGARGIALVNIDVIKDSDGNIVGAVNCFQDITERKSGEEAAIRLAAIIESSDDAIVSKDLDGTIRSWNGGAQCIFGYLAEEVIGKPITILIPPDLHNEEAAILERLRRGERIGSYETVRRRKDGSPVDISLTVSPLKNAEGRVIGASKIARNITERLYAQRALRESEARLQAAVDLGRLGCYAWNPQSNELQWDDMVRAMWGLPAGAVVDYEVWRSCVHPDDLARVEAAIQRCADPRSDGIYNIEYRVIGNTDGVERWIATRGQTNFENGVPASFFGVAQEITDRKRIEGRLERRVEERTRELQESNQQLRAQVEQRELAEAEAQQLQRLDAIGQMTSGLAHDFNNLLSVVLTNARMLSRNLRDDPGDREGIELILGAAERGANLTSQLLAFSRQQGLEPQVIDLNSTIVKMSSLLNASLRGAIQLRTNLAADLCPAFVDLTQIQSVILNLVLNARDAMRSGGTLTLETFNAITDKELSGPAAPAPGKYVGLTVRDTGMGIPDDVLPRVFEPFFTTKGPGKGSGLGLAQVFGFAKQSGGGIELKTHVGEGTSVTVFLPCAEVVPRVRERESDAEQISTVELKPCILVIDDDRAVLRSTLRVLEALGYAAVPTASGQEALKLIENGLKIELVLADFAMPEMTGVEFANAICASHPNLPVILVTGYGDRETLEEFREAQILRKPYDENGLRKAILTALT</sequence>
<dbReference type="Gene3D" id="1.10.287.130">
    <property type="match status" value="1"/>
</dbReference>
<organism evidence="15 16">
    <name type="scientific">Bradyrhizobium manausense</name>
    <dbReference type="NCBI Taxonomy" id="989370"/>
    <lineage>
        <taxon>Bacteria</taxon>
        <taxon>Pseudomonadati</taxon>
        <taxon>Pseudomonadota</taxon>
        <taxon>Alphaproteobacteria</taxon>
        <taxon>Hyphomicrobiales</taxon>
        <taxon>Nitrobacteraceae</taxon>
        <taxon>Bradyrhizobium</taxon>
    </lineage>
</organism>
<keyword evidence="5" id="KW-0547">Nucleotide-binding</keyword>
<proteinExistence type="predicted"/>
<dbReference type="InterPro" id="IPR036890">
    <property type="entry name" value="HATPase_C_sf"/>
</dbReference>
<dbReference type="PROSITE" id="PS50113">
    <property type="entry name" value="PAC"/>
    <property type="match status" value="3"/>
</dbReference>
<dbReference type="PROSITE" id="PS50112">
    <property type="entry name" value="PAS"/>
    <property type="match status" value="1"/>
</dbReference>
<dbReference type="InterPro" id="IPR001789">
    <property type="entry name" value="Sig_transdc_resp-reg_receiver"/>
</dbReference>
<dbReference type="InterPro" id="IPR005467">
    <property type="entry name" value="His_kinase_dom"/>
</dbReference>
<dbReference type="Pfam" id="PF08447">
    <property type="entry name" value="PAS_3"/>
    <property type="match status" value="1"/>
</dbReference>